<protein>
    <submittedName>
        <fullName evidence="1">Uncharacterized protein</fullName>
    </submittedName>
</protein>
<keyword evidence="2" id="KW-1185">Reference proteome</keyword>
<evidence type="ECO:0000313" key="2">
    <source>
        <dbReference type="Proteomes" id="UP001064048"/>
    </source>
</evidence>
<organism evidence="1 2">
    <name type="scientific">Choristoneura fumiferana</name>
    <name type="common">Spruce budworm moth</name>
    <name type="synonym">Archips fumiferana</name>
    <dbReference type="NCBI Taxonomy" id="7141"/>
    <lineage>
        <taxon>Eukaryota</taxon>
        <taxon>Metazoa</taxon>
        <taxon>Ecdysozoa</taxon>
        <taxon>Arthropoda</taxon>
        <taxon>Hexapoda</taxon>
        <taxon>Insecta</taxon>
        <taxon>Pterygota</taxon>
        <taxon>Neoptera</taxon>
        <taxon>Endopterygota</taxon>
        <taxon>Lepidoptera</taxon>
        <taxon>Glossata</taxon>
        <taxon>Ditrysia</taxon>
        <taxon>Tortricoidea</taxon>
        <taxon>Tortricidae</taxon>
        <taxon>Tortricinae</taxon>
        <taxon>Choristoneura</taxon>
    </lineage>
</organism>
<comment type="caution">
    <text evidence="1">The sequence shown here is derived from an EMBL/GenBank/DDBJ whole genome shotgun (WGS) entry which is preliminary data.</text>
</comment>
<evidence type="ECO:0000313" key="1">
    <source>
        <dbReference type="EMBL" id="KAI8432132.1"/>
    </source>
</evidence>
<accession>A0ACC0K6T0</accession>
<name>A0ACC0K6T0_CHOFU</name>
<gene>
    <name evidence="1" type="ORF">MSG28_004619</name>
</gene>
<dbReference type="Proteomes" id="UP001064048">
    <property type="component" value="Chromosome 7"/>
</dbReference>
<proteinExistence type="predicted"/>
<dbReference type="EMBL" id="CM046107">
    <property type="protein sequence ID" value="KAI8432132.1"/>
    <property type="molecule type" value="Genomic_DNA"/>
</dbReference>
<sequence>MDAELGQLTQEDKEDFVLPPVKYEYLDHTADVQLHAWGDTMKEAFEQCGMAMFGYMTELNYVIIKEVHTIEANADDMMGLLYHFLDELLFLFSVEPFLICKKLVITEFNTEEFRIVCKCYGEEFQIGKHPQGTEVKAITYSAMQIVDEPKDNKYEIFLGFLAVVAAYPGIIHDEAPQIEDKLDHHGAIGESEHHHHVQHEHAKSHQSIKFEHFHPVPVYVKKEHSHLLHHPLEKGKHEQELKQIHPETQHNHGHGLVLEDHRFDTEHLAAALQHHGGLEHHGSLEHHGGLEHHGFEHHAALEHEDHQGGLEHHGGFEASEGLKAYAEQPASHENYFAEHAAHALSEDSGHGYGHY</sequence>
<reference evidence="1 2" key="1">
    <citation type="journal article" date="2022" name="Genome Biol. Evol.">
        <title>The Spruce Budworm Genome: Reconstructing the Evolutionary History of Antifreeze Proteins.</title>
        <authorList>
            <person name="Beliveau C."/>
            <person name="Gagne P."/>
            <person name="Picq S."/>
            <person name="Vernygora O."/>
            <person name="Keeling C.I."/>
            <person name="Pinkney K."/>
            <person name="Doucet D."/>
            <person name="Wen F."/>
            <person name="Johnston J.S."/>
            <person name="Maaroufi H."/>
            <person name="Boyle B."/>
            <person name="Laroche J."/>
            <person name="Dewar K."/>
            <person name="Juretic N."/>
            <person name="Blackburn G."/>
            <person name="Nisole A."/>
            <person name="Brunet B."/>
            <person name="Brandao M."/>
            <person name="Lumley L."/>
            <person name="Duan J."/>
            <person name="Quan G."/>
            <person name="Lucarotti C.J."/>
            <person name="Roe A.D."/>
            <person name="Sperling F.A.H."/>
            <person name="Levesque R.C."/>
            <person name="Cusson M."/>
        </authorList>
    </citation>
    <scope>NUCLEOTIDE SEQUENCE [LARGE SCALE GENOMIC DNA]</scope>
    <source>
        <strain evidence="1">Glfc:IPQL:Cfum</strain>
    </source>
</reference>